<evidence type="ECO:0000256" key="2">
    <source>
        <dbReference type="SAM" id="SignalP"/>
    </source>
</evidence>
<proteinExistence type="inferred from homology"/>
<feature type="signal peptide" evidence="2">
    <location>
        <begin position="1"/>
        <end position="23"/>
    </location>
</feature>
<dbReference type="PIRSF" id="PIRSF017082">
    <property type="entry name" value="YflP"/>
    <property type="match status" value="1"/>
</dbReference>
<comment type="similarity">
    <text evidence="1">Belongs to the UPF0065 (bug) family.</text>
</comment>
<reference evidence="3 4" key="1">
    <citation type="submission" date="2019-07" db="EMBL/GenBank/DDBJ databases">
        <title>Qingshengfaniella alkalisoli gen. nov., sp. nov., isolated from saline soil.</title>
        <authorList>
            <person name="Xu L."/>
            <person name="Huang X.-X."/>
            <person name="Sun J.-Q."/>
        </authorList>
    </citation>
    <scope>NUCLEOTIDE SEQUENCE [LARGE SCALE GENOMIC DNA]</scope>
    <source>
        <strain evidence="3 4">DSM 27279</strain>
    </source>
</reference>
<sequence>MWTRHIGAALGVVAASTLLHCGAAVSATRAPAQGAQEPQDYPNRQVRVIVPFPPGSSDTVARMLAEQLGEAFRQTFYIDNRPGASGTLGSGVAARAEPDGYTLLFPTCSHAISAVSVKNIPFDSVQDFTPVAKVADSPMVLVANPSLPANSVQELIALAKKDPGALTYATNGPGSITSLGMVLFKSMTGVSMRDIPYKGAGQSLTALIGGEINFMLAPLGAVSAYLQANQLKALAIASGRRSPLVPDLPTIAESGVPGYEATCWYGVLAPKDMPAPIVQKLQDQIEKAMQSAEMKNRLATLGVEPSPESGATFGAYMASEIDKWGKVYKDTGLAQE</sequence>
<dbReference type="SUPFAM" id="SSF53850">
    <property type="entry name" value="Periplasmic binding protein-like II"/>
    <property type="match status" value="1"/>
</dbReference>
<dbReference type="Gene3D" id="3.40.190.150">
    <property type="entry name" value="Bordetella uptake gene, domain 1"/>
    <property type="match status" value="1"/>
</dbReference>
<dbReference type="InterPro" id="IPR005064">
    <property type="entry name" value="BUG"/>
</dbReference>
<feature type="chain" id="PRO_5021882153" evidence="2">
    <location>
        <begin position="24"/>
        <end position="336"/>
    </location>
</feature>
<keyword evidence="4" id="KW-1185">Reference proteome</keyword>
<dbReference type="OrthoDB" id="5171643at2"/>
<dbReference type="AlphaFoldDB" id="A0A556AAY5"/>
<dbReference type="Pfam" id="PF03401">
    <property type="entry name" value="TctC"/>
    <property type="match status" value="1"/>
</dbReference>
<gene>
    <name evidence="3" type="ORF">FOZ76_19545</name>
</gene>
<dbReference type="Gene3D" id="3.40.190.10">
    <property type="entry name" value="Periplasmic binding protein-like II"/>
    <property type="match status" value="1"/>
</dbReference>
<dbReference type="InterPro" id="IPR042100">
    <property type="entry name" value="Bug_dom1"/>
</dbReference>
<dbReference type="CDD" id="cd13578">
    <property type="entry name" value="PBP2_Bug27"/>
    <property type="match status" value="1"/>
</dbReference>
<evidence type="ECO:0000313" key="3">
    <source>
        <dbReference type="EMBL" id="TSH90049.1"/>
    </source>
</evidence>
<dbReference type="PANTHER" id="PTHR42928:SF5">
    <property type="entry name" value="BLR1237 PROTEIN"/>
    <property type="match status" value="1"/>
</dbReference>
<accession>A0A556AAY5</accession>
<dbReference type="PANTHER" id="PTHR42928">
    <property type="entry name" value="TRICARBOXYLATE-BINDING PROTEIN"/>
    <property type="match status" value="1"/>
</dbReference>
<dbReference type="Proteomes" id="UP000318405">
    <property type="component" value="Unassembled WGS sequence"/>
</dbReference>
<evidence type="ECO:0000256" key="1">
    <source>
        <dbReference type="ARBA" id="ARBA00006987"/>
    </source>
</evidence>
<name>A0A556AAY5_9BURK</name>
<keyword evidence="2" id="KW-0732">Signal</keyword>
<protein>
    <submittedName>
        <fullName evidence="3">Tripartite tricarboxylate transporter substrate binding protein</fullName>
    </submittedName>
</protein>
<comment type="caution">
    <text evidence="3">The sequence shown here is derived from an EMBL/GenBank/DDBJ whole genome shotgun (WGS) entry which is preliminary data.</text>
</comment>
<organism evidence="3 4">
    <name type="scientific">Verticiella sediminum</name>
    <dbReference type="NCBI Taxonomy" id="1247510"/>
    <lineage>
        <taxon>Bacteria</taxon>
        <taxon>Pseudomonadati</taxon>
        <taxon>Pseudomonadota</taxon>
        <taxon>Betaproteobacteria</taxon>
        <taxon>Burkholderiales</taxon>
        <taxon>Alcaligenaceae</taxon>
        <taxon>Verticiella</taxon>
    </lineage>
</organism>
<evidence type="ECO:0000313" key="4">
    <source>
        <dbReference type="Proteomes" id="UP000318405"/>
    </source>
</evidence>
<dbReference type="EMBL" id="VLTJ01000039">
    <property type="protein sequence ID" value="TSH90049.1"/>
    <property type="molecule type" value="Genomic_DNA"/>
</dbReference>